<dbReference type="PROSITE" id="PS50192">
    <property type="entry name" value="T_SNARE"/>
    <property type="match status" value="1"/>
</dbReference>
<dbReference type="AlphaFoldDB" id="A0A9P8IEF3"/>
<dbReference type="GO" id="GO:0015031">
    <property type="term" value="P:protein transport"/>
    <property type="evidence" value="ECO:0007669"/>
    <property type="project" value="UniProtKB-KW"/>
</dbReference>
<evidence type="ECO:0000256" key="4">
    <source>
        <dbReference type="ARBA" id="ARBA00072549"/>
    </source>
</evidence>
<feature type="region of interest" description="Disordered" evidence="5">
    <location>
        <begin position="1"/>
        <end position="199"/>
    </location>
</feature>
<dbReference type="SMART" id="SM00397">
    <property type="entry name" value="t_SNARE"/>
    <property type="match status" value="2"/>
</dbReference>
<protein>
    <recommendedName>
        <fullName evidence="4">Protein transport protein SEC9</fullName>
    </recommendedName>
</protein>
<proteinExistence type="inferred from homology"/>
<dbReference type="InterPro" id="IPR000727">
    <property type="entry name" value="T_SNARE_dom"/>
</dbReference>
<name>A0A9P8IEF3_9PEZI</name>
<evidence type="ECO:0000313" key="7">
    <source>
        <dbReference type="EMBL" id="KAH0544152.1"/>
    </source>
</evidence>
<gene>
    <name evidence="7" type="ORF">FGG08_001597</name>
</gene>
<feature type="domain" description="T-SNARE coiled-coil homology" evidence="6">
    <location>
        <begin position="359"/>
        <end position="421"/>
    </location>
</feature>
<organism evidence="7 8">
    <name type="scientific">Glutinoglossum americanum</name>
    <dbReference type="NCBI Taxonomy" id="1670608"/>
    <lineage>
        <taxon>Eukaryota</taxon>
        <taxon>Fungi</taxon>
        <taxon>Dikarya</taxon>
        <taxon>Ascomycota</taxon>
        <taxon>Pezizomycotina</taxon>
        <taxon>Geoglossomycetes</taxon>
        <taxon>Geoglossales</taxon>
        <taxon>Geoglossaceae</taxon>
        <taxon>Glutinoglossum</taxon>
    </lineage>
</organism>
<dbReference type="GO" id="GO:0005886">
    <property type="term" value="C:plasma membrane"/>
    <property type="evidence" value="ECO:0007669"/>
    <property type="project" value="TreeGrafter"/>
</dbReference>
<keyword evidence="3" id="KW-0653">Protein transport</keyword>
<dbReference type="GO" id="GO:0005484">
    <property type="term" value="F:SNAP receptor activity"/>
    <property type="evidence" value="ECO:0007669"/>
    <property type="project" value="TreeGrafter"/>
</dbReference>
<feature type="compositionally biased region" description="Gly residues" evidence="5">
    <location>
        <begin position="172"/>
        <end position="182"/>
    </location>
</feature>
<sequence length="422" mass="45946">MKKFGFSKKSDKSDAGNDPNKSNPYAQPQNYSSPDPYAQDSNKYAGMGKPYVDRGGSYGGEPEPPRGGYGGMPADRYGSDNRYGGGSGGYGGGYGADKYGSVKPESGSRYGPGGYGGLGRNESYGSATTDDNREALFAGAKTRNQNAQPPPDNAHPGGGYGRSDGYGARSDGYGGESGGYGAYGDRQLTAEEEEEEDINATKQEIRQMKREDVSSTQRALAIAAQAEETGRNTLNRLAAQGERIHNTEMNLDLASNHNRSAEAKTKELKTLNKSMFAMHVSNPFTGAERRRARDEDIRNQHRSEREQREATRQAAFESRNRVEGAFKELRPGDPGYKPKSKTSLAERAKYQFEADSEDEAMENEIDNNLDALSGAAGRLNALARATGKEVDQQNAHIDRIIKKSDHVDDQITVNRARLGRIH</sequence>
<reference evidence="7" key="1">
    <citation type="submission" date="2021-03" db="EMBL/GenBank/DDBJ databases">
        <title>Comparative genomics and phylogenomic investigation of the class Geoglossomycetes provide insights into ecological specialization and systematics.</title>
        <authorList>
            <person name="Melie T."/>
            <person name="Pirro S."/>
            <person name="Miller A.N."/>
            <person name="Quandt A."/>
        </authorList>
    </citation>
    <scope>NUCLEOTIDE SEQUENCE</scope>
    <source>
        <strain evidence="7">GBOQ0MN5Z8</strain>
    </source>
</reference>
<feature type="compositionally biased region" description="Polar residues" evidence="5">
    <location>
        <begin position="19"/>
        <end position="33"/>
    </location>
</feature>
<dbReference type="SUPFAM" id="SSF58038">
    <property type="entry name" value="SNARE fusion complex"/>
    <property type="match status" value="2"/>
</dbReference>
<feature type="compositionally biased region" description="Basic and acidic residues" evidence="5">
    <location>
        <begin position="287"/>
        <end position="311"/>
    </location>
</feature>
<dbReference type="CDD" id="cd15857">
    <property type="entry name" value="SNARE_SEC9C"/>
    <property type="match status" value="1"/>
</dbReference>
<dbReference type="CDD" id="cd15886">
    <property type="entry name" value="SNARE_SEC9N"/>
    <property type="match status" value="1"/>
</dbReference>
<dbReference type="GO" id="GO:0019905">
    <property type="term" value="F:syntaxin binding"/>
    <property type="evidence" value="ECO:0007669"/>
    <property type="project" value="TreeGrafter"/>
</dbReference>
<dbReference type="Gene3D" id="1.20.5.110">
    <property type="match status" value="2"/>
</dbReference>
<evidence type="ECO:0000256" key="2">
    <source>
        <dbReference type="ARBA" id="ARBA00022448"/>
    </source>
</evidence>
<feature type="compositionally biased region" description="Gly residues" evidence="5">
    <location>
        <begin position="83"/>
        <end position="95"/>
    </location>
</feature>
<accession>A0A9P8IEF3</accession>
<dbReference type="PANTHER" id="PTHR19305:SF9">
    <property type="entry name" value="SYNAPTOSOMAL-ASSOCIATED PROTEIN 29"/>
    <property type="match status" value="1"/>
</dbReference>
<keyword evidence="8" id="KW-1185">Reference proteome</keyword>
<dbReference type="OrthoDB" id="18679at2759"/>
<dbReference type="GO" id="GO:0031201">
    <property type="term" value="C:SNARE complex"/>
    <property type="evidence" value="ECO:0007669"/>
    <property type="project" value="TreeGrafter"/>
</dbReference>
<evidence type="ECO:0000256" key="5">
    <source>
        <dbReference type="SAM" id="MobiDB-lite"/>
    </source>
</evidence>
<comment type="caution">
    <text evidence="7">The sequence shown here is derived from an EMBL/GenBank/DDBJ whole genome shotgun (WGS) entry which is preliminary data.</text>
</comment>
<dbReference type="PANTHER" id="PTHR19305">
    <property type="entry name" value="SYNAPTOSOMAL ASSOCIATED PROTEIN"/>
    <property type="match status" value="1"/>
</dbReference>
<evidence type="ECO:0000256" key="3">
    <source>
        <dbReference type="ARBA" id="ARBA00022927"/>
    </source>
</evidence>
<dbReference type="Proteomes" id="UP000698800">
    <property type="component" value="Unassembled WGS sequence"/>
</dbReference>
<evidence type="ECO:0000256" key="1">
    <source>
        <dbReference type="ARBA" id="ARBA00009480"/>
    </source>
</evidence>
<dbReference type="EMBL" id="JAGHQL010000022">
    <property type="protein sequence ID" value="KAH0544152.1"/>
    <property type="molecule type" value="Genomic_DNA"/>
</dbReference>
<dbReference type="GO" id="GO:0006887">
    <property type="term" value="P:exocytosis"/>
    <property type="evidence" value="ECO:0007669"/>
    <property type="project" value="TreeGrafter"/>
</dbReference>
<evidence type="ECO:0000313" key="8">
    <source>
        <dbReference type="Proteomes" id="UP000698800"/>
    </source>
</evidence>
<dbReference type="GO" id="GO:0006906">
    <property type="term" value="P:vesicle fusion"/>
    <property type="evidence" value="ECO:0007669"/>
    <property type="project" value="TreeGrafter"/>
</dbReference>
<feature type="compositionally biased region" description="Gly residues" evidence="5">
    <location>
        <begin position="110"/>
        <end position="119"/>
    </location>
</feature>
<comment type="similarity">
    <text evidence="1">Belongs to the SNAP-25 family.</text>
</comment>
<dbReference type="FunFam" id="1.20.5.110:FF:000043">
    <property type="entry name" value="Protein transport protein sec9"/>
    <property type="match status" value="1"/>
</dbReference>
<keyword evidence="2" id="KW-0813">Transport</keyword>
<feature type="region of interest" description="Disordered" evidence="5">
    <location>
        <begin position="286"/>
        <end position="315"/>
    </location>
</feature>
<evidence type="ECO:0000259" key="6">
    <source>
        <dbReference type="PROSITE" id="PS50192"/>
    </source>
</evidence>